<feature type="transmembrane region" description="Helical" evidence="2">
    <location>
        <begin position="174"/>
        <end position="191"/>
    </location>
</feature>
<feature type="region of interest" description="Disordered" evidence="1">
    <location>
        <begin position="350"/>
        <end position="378"/>
    </location>
</feature>
<feature type="transmembrane region" description="Helical" evidence="2">
    <location>
        <begin position="55"/>
        <end position="73"/>
    </location>
</feature>
<evidence type="ECO:0000313" key="4">
    <source>
        <dbReference type="EMBL" id="KPV76816.1"/>
    </source>
</evidence>
<protein>
    <recommendedName>
        <fullName evidence="3">DUF6534 domain-containing protein</fullName>
    </recommendedName>
</protein>
<feature type="compositionally biased region" description="Polar residues" evidence="1">
    <location>
        <begin position="369"/>
        <end position="378"/>
    </location>
</feature>
<proteinExistence type="predicted"/>
<reference evidence="4 5" key="1">
    <citation type="journal article" date="2015" name="Front. Microbiol.">
        <title>Genome sequence of the plant growth promoting endophytic yeast Rhodotorula graminis WP1.</title>
        <authorList>
            <person name="Firrincieli A."/>
            <person name="Otillar R."/>
            <person name="Salamov A."/>
            <person name="Schmutz J."/>
            <person name="Khan Z."/>
            <person name="Redman R.S."/>
            <person name="Fleck N.D."/>
            <person name="Lindquist E."/>
            <person name="Grigoriev I.V."/>
            <person name="Doty S.L."/>
        </authorList>
    </citation>
    <scope>NUCLEOTIDE SEQUENCE [LARGE SCALE GENOMIC DNA]</scope>
    <source>
        <strain evidence="4 5">WP1</strain>
    </source>
</reference>
<keyword evidence="2" id="KW-0472">Membrane</keyword>
<gene>
    <name evidence="4" type="ORF">RHOBADRAFT_42026</name>
</gene>
<dbReference type="OrthoDB" id="2521637at2759"/>
<dbReference type="OMA" id="GMACEEM"/>
<evidence type="ECO:0000256" key="1">
    <source>
        <dbReference type="SAM" id="MobiDB-lite"/>
    </source>
</evidence>
<keyword evidence="2" id="KW-1133">Transmembrane helix</keyword>
<feature type="transmembrane region" description="Helical" evidence="2">
    <location>
        <begin position="131"/>
        <end position="154"/>
    </location>
</feature>
<organism evidence="4 5">
    <name type="scientific">Rhodotorula graminis (strain WP1)</name>
    <dbReference type="NCBI Taxonomy" id="578459"/>
    <lineage>
        <taxon>Eukaryota</taxon>
        <taxon>Fungi</taxon>
        <taxon>Dikarya</taxon>
        <taxon>Basidiomycota</taxon>
        <taxon>Pucciniomycotina</taxon>
        <taxon>Microbotryomycetes</taxon>
        <taxon>Sporidiobolales</taxon>
        <taxon>Sporidiobolaceae</taxon>
        <taxon>Rhodotorula</taxon>
    </lineage>
</organism>
<evidence type="ECO:0000313" key="5">
    <source>
        <dbReference type="Proteomes" id="UP000053890"/>
    </source>
</evidence>
<dbReference type="RefSeq" id="XP_018272865.1">
    <property type="nucleotide sequence ID" value="XM_018413995.1"/>
</dbReference>
<feature type="compositionally biased region" description="Low complexity" evidence="1">
    <location>
        <begin position="304"/>
        <end position="316"/>
    </location>
</feature>
<dbReference type="Pfam" id="PF20152">
    <property type="entry name" value="DUF6534"/>
    <property type="match status" value="1"/>
</dbReference>
<feature type="transmembrane region" description="Helical" evidence="2">
    <location>
        <begin position="243"/>
        <end position="265"/>
    </location>
</feature>
<evidence type="ECO:0000256" key="2">
    <source>
        <dbReference type="SAM" id="Phobius"/>
    </source>
</evidence>
<dbReference type="PANTHER" id="PTHR40465:SF1">
    <property type="entry name" value="DUF6534 DOMAIN-CONTAINING PROTEIN"/>
    <property type="match status" value="1"/>
</dbReference>
<feature type="domain" description="DUF6534" evidence="3">
    <location>
        <begin position="179"/>
        <end position="273"/>
    </location>
</feature>
<keyword evidence="5" id="KW-1185">Reference proteome</keyword>
<feature type="transmembrane region" description="Helical" evidence="2">
    <location>
        <begin position="20"/>
        <end position="43"/>
    </location>
</feature>
<dbReference type="PANTHER" id="PTHR40465">
    <property type="entry name" value="CHROMOSOME 1, WHOLE GENOME SHOTGUN SEQUENCE"/>
    <property type="match status" value="1"/>
</dbReference>
<dbReference type="AlphaFoldDB" id="A0A194SBN3"/>
<feature type="region of interest" description="Disordered" evidence="1">
    <location>
        <begin position="304"/>
        <end position="323"/>
    </location>
</feature>
<dbReference type="Proteomes" id="UP000053890">
    <property type="component" value="Unassembled WGS sequence"/>
</dbReference>
<feature type="transmembrane region" description="Helical" evidence="2">
    <location>
        <begin position="212"/>
        <end position="237"/>
    </location>
</feature>
<dbReference type="InterPro" id="IPR045339">
    <property type="entry name" value="DUF6534"/>
</dbReference>
<dbReference type="EMBL" id="KQ474075">
    <property type="protein sequence ID" value="KPV76816.1"/>
    <property type="molecule type" value="Genomic_DNA"/>
</dbReference>
<evidence type="ECO:0000259" key="3">
    <source>
        <dbReference type="Pfam" id="PF20152"/>
    </source>
</evidence>
<name>A0A194SBN3_RHOGW</name>
<dbReference type="GeneID" id="28974443"/>
<feature type="transmembrane region" description="Helical" evidence="2">
    <location>
        <begin position="100"/>
        <end position="124"/>
    </location>
</feature>
<accession>A0A194SBN3</accession>
<sequence length="378" mass="39860">MDDYDVMGPLAPQDIATAVLAPYLTGLVVQLLLSGLYFGLFLSSRRELGQHARKVKAVSWIVCALVLCCVGMACEEMVDTGVSQDRDTNTLFAGPPQSNVLPILGGLTGAVCQAFLMVRAAALFQSRTVRLIFYVVTSAAILLPLAGAALFSAMGFLITQGKRAPLEYFTAEAIWLWSSAAADLLISLALAHTLHRRIAGFNARTDGVLWRLIIVALQTAAYTSVVSIVGAAVATALEKSSNILTSTAAFAFWLPLPALHAISLYTTLSSRRHVQTQLNASFLTTGGAANDGLTLPFSVVSGAAGAPPPRSGARSAAGGGGRAPVPVHLAVKVEREEEVSYDDGLELELDMERRGRRGSRFAAPGGEGTTTQSSLEKV</sequence>
<keyword evidence="2" id="KW-0812">Transmembrane</keyword>